<dbReference type="EMBL" id="CP053452">
    <property type="protein sequence ID" value="QJW99016.1"/>
    <property type="molecule type" value="Genomic_DNA"/>
</dbReference>
<reference evidence="2" key="1">
    <citation type="submission" date="2020-05" db="EMBL/GenBank/DDBJ databases">
        <title>Frigoriglobus tundricola gen. nov., sp. nov., a psychrotolerant cellulolytic planctomycete of the family Gemmataceae with two divergent copies of 16S rRNA gene.</title>
        <authorList>
            <person name="Kulichevskaya I.S."/>
            <person name="Ivanova A.A."/>
            <person name="Naumoff D.G."/>
            <person name="Beletsky A.V."/>
            <person name="Rijpstra W.I.C."/>
            <person name="Sinninghe Damste J.S."/>
            <person name="Mardanov A.V."/>
            <person name="Ravin N.V."/>
            <person name="Dedysh S.N."/>
        </authorList>
    </citation>
    <scope>NUCLEOTIDE SEQUENCE [LARGE SCALE GENOMIC DNA]</scope>
    <source>
        <strain evidence="2">PL17</strain>
    </source>
</reference>
<gene>
    <name evidence="1" type="ORF">FTUN_6612</name>
</gene>
<sequence>MVPPELRALVRKPFEGRFGSFDVTFFTQPASLRFKRK</sequence>
<accession>A0A6M5YZY3</accession>
<protein>
    <submittedName>
        <fullName evidence="1">Uncharacterized protein</fullName>
    </submittedName>
</protein>
<dbReference type="KEGG" id="ftj:FTUN_6612"/>
<dbReference type="AlphaFoldDB" id="A0A6M5YZY3"/>
<name>A0A6M5YZY3_9BACT</name>
<dbReference type="Proteomes" id="UP000503447">
    <property type="component" value="Chromosome"/>
</dbReference>
<proteinExistence type="predicted"/>
<evidence type="ECO:0000313" key="1">
    <source>
        <dbReference type="EMBL" id="QJW99016.1"/>
    </source>
</evidence>
<organism evidence="1 2">
    <name type="scientific">Frigoriglobus tundricola</name>
    <dbReference type="NCBI Taxonomy" id="2774151"/>
    <lineage>
        <taxon>Bacteria</taxon>
        <taxon>Pseudomonadati</taxon>
        <taxon>Planctomycetota</taxon>
        <taxon>Planctomycetia</taxon>
        <taxon>Gemmatales</taxon>
        <taxon>Gemmataceae</taxon>
        <taxon>Frigoriglobus</taxon>
    </lineage>
</organism>
<keyword evidence="2" id="KW-1185">Reference proteome</keyword>
<evidence type="ECO:0000313" key="2">
    <source>
        <dbReference type="Proteomes" id="UP000503447"/>
    </source>
</evidence>